<keyword evidence="1" id="KW-0812">Transmembrane</keyword>
<keyword evidence="1" id="KW-1133">Transmembrane helix</keyword>
<name>A0A0K2URZ5_LEPSM</name>
<feature type="non-terminal residue" evidence="2">
    <location>
        <position position="1"/>
    </location>
</feature>
<organism evidence="2">
    <name type="scientific">Lepeophtheirus salmonis</name>
    <name type="common">Salmon louse</name>
    <name type="synonym">Caligus salmonis</name>
    <dbReference type="NCBI Taxonomy" id="72036"/>
    <lineage>
        <taxon>Eukaryota</taxon>
        <taxon>Metazoa</taxon>
        <taxon>Ecdysozoa</taxon>
        <taxon>Arthropoda</taxon>
        <taxon>Crustacea</taxon>
        <taxon>Multicrustacea</taxon>
        <taxon>Hexanauplia</taxon>
        <taxon>Copepoda</taxon>
        <taxon>Siphonostomatoida</taxon>
        <taxon>Caligidae</taxon>
        <taxon>Lepeophtheirus</taxon>
    </lineage>
</organism>
<evidence type="ECO:0000256" key="1">
    <source>
        <dbReference type="SAM" id="Phobius"/>
    </source>
</evidence>
<reference evidence="2" key="1">
    <citation type="submission" date="2014-05" db="EMBL/GenBank/DDBJ databases">
        <authorList>
            <person name="Chronopoulou M."/>
        </authorList>
    </citation>
    <scope>NUCLEOTIDE SEQUENCE</scope>
    <source>
        <tissue evidence="2">Whole organism</tissue>
    </source>
</reference>
<accession>A0A0K2URZ5</accession>
<dbReference type="EMBL" id="HACA01023459">
    <property type="protein sequence ID" value="CDW40820.1"/>
    <property type="molecule type" value="Transcribed_RNA"/>
</dbReference>
<feature type="transmembrane region" description="Helical" evidence="1">
    <location>
        <begin position="33"/>
        <end position="51"/>
    </location>
</feature>
<protein>
    <submittedName>
        <fullName evidence="2">Uncharacterized protein</fullName>
    </submittedName>
</protein>
<evidence type="ECO:0000313" key="2">
    <source>
        <dbReference type="EMBL" id="CDW40820.1"/>
    </source>
</evidence>
<proteinExistence type="predicted"/>
<dbReference type="AlphaFoldDB" id="A0A0K2URZ5"/>
<sequence>GYWNISSFFFGCLIRVLFTHSDPVKIIQLWNKYVYLLLVITSAVSCETRFMRY</sequence>
<keyword evidence="1" id="KW-0472">Membrane</keyword>